<organism evidence="2 3">
    <name type="scientific">Candidatus Methylospira mobilis</name>
    <dbReference type="NCBI Taxonomy" id="1808979"/>
    <lineage>
        <taxon>Bacteria</taxon>
        <taxon>Pseudomonadati</taxon>
        <taxon>Pseudomonadota</taxon>
        <taxon>Gammaproteobacteria</taxon>
        <taxon>Methylococcales</taxon>
        <taxon>Methylococcaceae</taxon>
        <taxon>Candidatus Methylospira</taxon>
    </lineage>
</organism>
<dbReference type="EMBL" id="CP044205">
    <property type="protein sequence ID" value="QFY42975.1"/>
    <property type="molecule type" value="Genomic_DNA"/>
</dbReference>
<feature type="transmembrane region" description="Helical" evidence="1">
    <location>
        <begin position="20"/>
        <end position="41"/>
    </location>
</feature>
<evidence type="ECO:0000313" key="3">
    <source>
        <dbReference type="Proteomes" id="UP000325755"/>
    </source>
</evidence>
<dbReference type="InParanoid" id="A0A5Q0BGJ7"/>
<keyword evidence="3" id="KW-1185">Reference proteome</keyword>
<proteinExistence type="predicted"/>
<keyword evidence="1" id="KW-1133">Transmembrane helix</keyword>
<keyword evidence="1" id="KW-0472">Membrane</keyword>
<protein>
    <submittedName>
        <fullName evidence="2">Uncharacterized protein</fullName>
    </submittedName>
</protein>
<gene>
    <name evidence="2" type="ORF">F6R98_10405</name>
</gene>
<dbReference type="AlphaFoldDB" id="A0A5Q0BGJ7"/>
<evidence type="ECO:0000256" key="1">
    <source>
        <dbReference type="SAM" id="Phobius"/>
    </source>
</evidence>
<dbReference type="KEGG" id="mmob:F6R98_10405"/>
<keyword evidence="1" id="KW-0812">Transmembrane</keyword>
<reference evidence="2 3" key="1">
    <citation type="submission" date="2019-09" db="EMBL/GenBank/DDBJ databases">
        <title>Ecophysiology of the spiral-shaped methanotroph Methylospira mobilis as revealed by the complete genome sequence.</title>
        <authorList>
            <person name="Oshkin I.Y."/>
            <person name="Dedysh S.N."/>
            <person name="Miroshnikov K."/>
            <person name="Danilova O.V."/>
            <person name="Hakobyan A."/>
            <person name="Liesack W."/>
        </authorList>
    </citation>
    <scope>NUCLEOTIDE SEQUENCE [LARGE SCALE GENOMIC DNA]</scope>
    <source>
        <strain evidence="2 3">Shm1</strain>
    </source>
</reference>
<sequence>MRKGETINPTTAKILTGLLILPAGVVFIALFCVVMAARVALWRACRFYLQRTCNVSGLFQVVAGLFMSCFRSFQLRNSGNK</sequence>
<accession>A0A5Q0BGJ7</accession>
<name>A0A5Q0BGJ7_9GAMM</name>
<evidence type="ECO:0000313" key="2">
    <source>
        <dbReference type="EMBL" id="QFY42975.1"/>
    </source>
</evidence>
<dbReference type="Proteomes" id="UP000325755">
    <property type="component" value="Chromosome"/>
</dbReference>